<dbReference type="OrthoDB" id="675023at2759"/>
<dbReference type="InterPro" id="IPR029044">
    <property type="entry name" value="Nucleotide-diphossugar_trans"/>
</dbReference>
<keyword evidence="3" id="KW-0808">Transferase</keyword>
<keyword evidence="14" id="KW-1185">Reference proteome</keyword>
<dbReference type="PANTHER" id="PTHR10896">
    <property type="entry name" value="GALACTOSYLGALACTOSYLXYLOSYLPROTEIN 3-BETA-GLUCURONOSYLTRANSFERASE BETA-1,3-GLUCURONYLTRANSFERASE"/>
    <property type="match status" value="1"/>
</dbReference>
<accession>A0A0G4EE15</accession>
<dbReference type="Proteomes" id="UP000041254">
    <property type="component" value="Unassembled WGS sequence"/>
</dbReference>
<dbReference type="GO" id="GO:0015018">
    <property type="term" value="F:galactosylgalactosylxylosylprotein 3-beta-glucuronosyltransferase activity"/>
    <property type="evidence" value="ECO:0007669"/>
    <property type="project" value="InterPro"/>
</dbReference>
<evidence type="ECO:0000256" key="3">
    <source>
        <dbReference type="ARBA" id="ARBA00022679"/>
    </source>
</evidence>
<evidence type="ECO:0000256" key="1">
    <source>
        <dbReference type="ARBA" id="ARBA00004606"/>
    </source>
</evidence>
<evidence type="ECO:0000256" key="11">
    <source>
        <dbReference type="PIRSR" id="PIRSR605027-4"/>
    </source>
</evidence>
<evidence type="ECO:0000256" key="10">
    <source>
        <dbReference type="PIRSR" id="PIRSR605027-3"/>
    </source>
</evidence>
<feature type="glycosylation site" description="N-linked (GlcNAc...) asparagine" evidence="12">
    <location>
        <position position="278"/>
    </location>
</feature>
<comment type="similarity">
    <text evidence="2">Belongs to the glycosyltransferase 43 family.</text>
</comment>
<proteinExistence type="inferred from homology"/>
<dbReference type="GO" id="GO:0000139">
    <property type="term" value="C:Golgi membrane"/>
    <property type="evidence" value="ECO:0007669"/>
    <property type="project" value="TreeGrafter"/>
</dbReference>
<dbReference type="InParanoid" id="A0A0G4EE15"/>
<dbReference type="InterPro" id="IPR005027">
    <property type="entry name" value="Glyco_trans_43"/>
</dbReference>
<gene>
    <name evidence="13" type="ORF">Vbra_7198</name>
</gene>
<evidence type="ECO:0000256" key="8">
    <source>
        <dbReference type="ARBA" id="ARBA00023180"/>
    </source>
</evidence>
<reference evidence="13 14" key="1">
    <citation type="submission" date="2014-11" db="EMBL/GenBank/DDBJ databases">
        <authorList>
            <person name="Zhu J."/>
            <person name="Qi W."/>
            <person name="Song R."/>
        </authorList>
    </citation>
    <scope>NUCLEOTIDE SEQUENCE [LARGE SCALE GENOMIC DNA]</scope>
</reference>
<dbReference type="STRING" id="1169540.A0A0G4EE15"/>
<evidence type="ECO:0000256" key="2">
    <source>
        <dbReference type="ARBA" id="ARBA00007706"/>
    </source>
</evidence>
<name>A0A0G4EE15_VITBC</name>
<dbReference type="SUPFAM" id="SSF53448">
    <property type="entry name" value="Nucleotide-diphospho-sugar transferases"/>
    <property type="match status" value="1"/>
</dbReference>
<evidence type="ECO:0000313" key="14">
    <source>
        <dbReference type="Proteomes" id="UP000041254"/>
    </source>
</evidence>
<evidence type="ECO:0000256" key="5">
    <source>
        <dbReference type="ARBA" id="ARBA00022968"/>
    </source>
</evidence>
<evidence type="ECO:0000256" key="4">
    <source>
        <dbReference type="ARBA" id="ARBA00022692"/>
    </source>
</evidence>
<dbReference type="PANTHER" id="PTHR10896:SF65">
    <property type="entry name" value="GALACTOSYLGALACTOSYLXYLOSYLPROTEIN 3-BETA-GLUCURONOSYLTRANSFERASE 3"/>
    <property type="match status" value="1"/>
</dbReference>
<keyword evidence="5" id="KW-0735">Signal-anchor</keyword>
<keyword evidence="8 12" id="KW-0325">Glycoprotein</keyword>
<comment type="subcellular location">
    <subcellularLocation>
        <location evidence="1">Membrane</location>
        <topology evidence="1">Single-pass type II membrane protein</topology>
    </subcellularLocation>
</comment>
<keyword evidence="10" id="KW-0464">Manganese</keyword>
<dbReference type="Pfam" id="PF03360">
    <property type="entry name" value="Glyco_transf_43"/>
    <property type="match status" value="1"/>
</dbReference>
<evidence type="ECO:0000313" key="13">
    <source>
        <dbReference type="EMBL" id="CEL94222.1"/>
    </source>
</evidence>
<evidence type="ECO:0000256" key="9">
    <source>
        <dbReference type="PIRSR" id="PIRSR605027-1"/>
    </source>
</evidence>
<dbReference type="PhylomeDB" id="A0A0G4EE15"/>
<protein>
    <recommendedName>
        <fullName evidence="15">Galactosylgalactosylxylosylprotein 3-beta-glucuronosyltransferase</fullName>
    </recommendedName>
</protein>
<feature type="binding site" evidence="10">
    <location>
        <position position="171"/>
    </location>
    <ligand>
        <name>Mn(2+)</name>
        <dbReference type="ChEBI" id="CHEBI:29035"/>
    </ligand>
</feature>
<comment type="cofactor">
    <cofactor evidence="10">
        <name>Mn(2+)</name>
        <dbReference type="ChEBI" id="CHEBI:29035"/>
    </cofactor>
</comment>
<dbReference type="GO" id="GO:0050650">
    <property type="term" value="P:chondroitin sulfate proteoglycan biosynthetic process"/>
    <property type="evidence" value="ECO:0007669"/>
    <property type="project" value="TreeGrafter"/>
</dbReference>
<dbReference type="AlphaFoldDB" id="A0A0G4EE15"/>
<dbReference type="Gene3D" id="3.90.550.10">
    <property type="entry name" value="Spore Coat Polysaccharide Biosynthesis Protein SpsA, Chain A"/>
    <property type="match status" value="1"/>
</dbReference>
<evidence type="ECO:0000256" key="12">
    <source>
        <dbReference type="PIRSR" id="PIRSR605027-6"/>
    </source>
</evidence>
<evidence type="ECO:0000256" key="7">
    <source>
        <dbReference type="ARBA" id="ARBA00023136"/>
    </source>
</evidence>
<dbReference type="VEuPathDB" id="CryptoDB:Vbra_7198"/>
<feature type="active site" description="Proton donor/acceptor" evidence="9">
    <location>
        <position position="258"/>
    </location>
</feature>
<feature type="site" description="Interaction with galactose moiety of substrate glycoprotein" evidence="11">
    <location>
        <position position="202"/>
    </location>
</feature>
<keyword evidence="4" id="KW-0812">Transmembrane</keyword>
<dbReference type="GO" id="GO:0046872">
    <property type="term" value="F:metal ion binding"/>
    <property type="evidence" value="ECO:0007669"/>
    <property type="project" value="UniProtKB-KW"/>
</dbReference>
<evidence type="ECO:0008006" key="15">
    <source>
        <dbReference type="Google" id="ProtNLM"/>
    </source>
</evidence>
<dbReference type="GO" id="GO:0005975">
    <property type="term" value="P:carbohydrate metabolic process"/>
    <property type="evidence" value="ECO:0007669"/>
    <property type="project" value="TreeGrafter"/>
</dbReference>
<keyword evidence="10" id="KW-0479">Metal-binding</keyword>
<dbReference type="EMBL" id="CDMY01000212">
    <property type="protein sequence ID" value="CEL94222.1"/>
    <property type="molecule type" value="Genomic_DNA"/>
</dbReference>
<keyword evidence="6" id="KW-1133">Transmembrane helix</keyword>
<keyword evidence="7" id="KW-0472">Membrane</keyword>
<sequence length="308" mass="35412">MTAIHTVSLLLNGTKHPSLRRSQRGAEVLCSPTNSLTGHTFRESASPSLFPSSRWVPGLRWVFVVTPTYRRVTQRLDLTRLFNTFALFANVHVIVVEDSLNRTAKVDNILGSSLLLHWSHRYIKSSRRLKVRGSEQRNEGIRAIREIVFGEADAELRNAYEDAVVYFADDDNAYDVRILDELRKVRNVGTWPVALSGRKIAERCEVDTSTGRIKGYNSALKWRPYPIDTAGYGLHVRYFLKHEPPLMFNPLSKIYHLESDFLKMTNISKYDFEPLADNCTKVYTWHVSSDIKWGRKKPPLDFDVELDI</sequence>
<organism evidence="13 14">
    <name type="scientific">Vitrella brassicaformis (strain CCMP3155)</name>
    <dbReference type="NCBI Taxonomy" id="1169540"/>
    <lineage>
        <taxon>Eukaryota</taxon>
        <taxon>Sar</taxon>
        <taxon>Alveolata</taxon>
        <taxon>Colpodellida</taxon>
        <taxon>Vitrellaceae</taxon>
        <taxon>Vitrella</taxon>
    </lineage>
</organism>
<evidence type="ECO:0000256" key="6">
    <source>
        <dbReference type="ARBA" id="ARBA00022989"/>
    </source>
</evidence>